<dbReference type="Proteomes" id="UP000813444">
    <property type="component" value="Unassembled WGS sequence"/>
</dbReference>
<dbReference type="Pfam" id="PF12796">
    <property type="entry name" value="Ank_2"/>
    <property type="match status" value="2"/>
</dbReference>
<dbReference type="PROSITE" id="PS50088">
    <property type="entry name" value="ANK_REPEAT"/>
    <property type="match status" value="1"/>
</dbReference>
<evidence type="ECO:0000256" key="1">
    <source>
        <dbReference type="ARBA" id="ARBA00022737"/>
    </source>
</evidence>
<dbReference type="PANTHER" id="PTHR24198:SF165">
    <property type="entry name" value="ANKYRIN REPEAT-CONTAINING PROTEIN-RELATED"/>
    <property type="match status" value="1"/>
</dbReference>
<keyword evidence="2 3" id="KW-0040">ANK repeat</keyword>
<name>A0A8K0WLC7_9HYPO</name>
<gene>
    <name evidence="5" type="ORF">B0I35DRAFT_360422</name>
</gene>
<evidence type="ECO:0000256" key="3">
    <source>
        <dbReference type="PROSITE-ProRule" id="PRU00023"/>
    </source>
</evidence>
<feature type="repeat" description="ANK" evidence="3">
    <location>
        <begin position="463"/>
        <end position="495"/>
    </location>
</feature>
<keyword evidence="1" id="KW-0677">Repeat</keyword>
<protein>
    <submittedName>
        <fullName evidence="5">Ankyrin repeat-containing domain protein</fullName>
    </submittedName>
</protein>
<dbReference type="PANTHER" id="PTHR24198">
    <property type="entry name" value="ANKYRIN REPEAT AND PROTEIN KINASE DOMAIN-CONTAINING PROTEIN"/>
    <property type="match status" value="1"/>
</dbReference>
<evidence type="ECO:0000313" key="5">
    <source>
        <dbReference type="EMBL" id="KAH7308569.1"/>
    </source>
</evidence>
<comment type="caution">
    <text evidence="5">The sequence shown here is derived from an EMBL/GenBank/DDBJ whole genome shotgun (WGS) entry which is preliminary data.</text>
</comment>
<feature type="compositionally biased region" description="Acidic residues" evidence="4">
    <location>
        <begin position="108"/>
        <end position="120"/>
    </location>
</feature>
<dbReference type="InterPro" id="IPR036770">
    <property type="entry name" value="Ankyrin_rpt-contain_sf"/>
</dbReference>
<accession>A0A8K0WLC7</accession>
<evidence type="ECO:0000313" key="6">
    <source>
        <dbReference type="Proteomes" id="UP000813444"/>
    </source>
</evidence>
<dbReference type="InterPro" id="IPR002110">
    <property type="entry name" value="Ankyrin_rpt"/>
</dbReference>
<sequence>MVQVLPPPKPDIPEAPPGQALSVFPAGHCLWLEDYEYYDQLGRDPLQQAKIWLIDDAKERTASLEALLQRYPKQMHRNTMLYEAAKRGDAALVRRLVAAGVKVHPDIPAEELSEEDLERDEEAKENGSMPDREDPSVVPIHAAALHGHLEALSILLEEGKTDVDVLDTSGRTPLILGTKHPNIVRYLLDRGADPLARTSGLDPDLDLGDFATADALETAAAWGNVECLRLLLEHPLHGSTTGEKSRAGTEPGVRVTPLALKAAAEGEGGFEALKFLLERGGYPMEAREGKSMGELLSEDQRQAIVDATPGAAADGSFESLKLLLSYQYPADAEGNVLPFEVPEQLYKPLVYGAYAGMKHNDPKRFEFIYNLGIKEHETMSLDSLPDGQRFNIQHLLDVAAEAGSIECARLMIDKYGANPNGHRMPPGIKPLFAAAGNDRPDMVRLLLEDYAADVQLASGRYATGPTALWIAISLKSLASVEHLLRHGGPVNSVDEAIRNISSPMSVVLRVNMTKTYETSVHLETRETAEEYLAKCKERWQNLNPAFVCLELGPEDREWIARLQARKSPEELRETGANARELCKEMGAKYKDLEGGDPRLYTPPIPTYTWRQEILNKDDDLIPEFQPYLVSANNDDSD</sequence>
<dbReference type="SUPFAM" id="SSF48403">
    <property type="entry name" value="Ankyrin repeat"/>
    <property type="match status" value="1"/>
</dbReference>
<dbReference type="Gene3D" id="1.25.40.20">
    <property type="entry name" value="Ankyrin repeat-containing domain"/>
    <property type="match status" value="2"/>
</dbReference>
<organism evidence="5 6">
    <name type="scientific">Stachybotrys elegans</name>
    <dbReference type="NCBI Taxonomy" id="80388"/>
    <lineage>
        <taxon>Eukaryota</taxon>
        <taxon>Fungi</taxon>
        <taxon>Dikarya</taxon>
        <taxon>Ascomycota</taxon>
        <taxon>Pezizomycotina</taxon>
        <taxon>Sordariomycetes</taxon>
        <taxon>Hypocreomycetidae</taxon>
        <taxon>Hypocreales</taxon>
        <taxon>Stachybotryaceae</taxon>
        <taxon>Stachybotrys</taxon>
    </lineage>
</organism>
<reference evidence="5" key="1">
    <citation type="journal article" date="2021" name="Nat. Commun.">
        <title>Genetic determinants of endophytism in the Arabidopsis root mycobiome.</title>
        <authorList>
            <person name="Mesny F."/>
            <person name="Miyauchi S."/>
            <person name="Thiergart T."/>
            <person name="Pickel B."/>
            <person name="Atanasova L."/>
            <person name="Karlsson M."/>
            <person name="Huettel B."/>
            <person name="Barry K.W."/>
            <person name="Haridas S."/>
            <person name="Chen C."/>
            <person name="Bauer D."/>
            <person name="Andreopoulos W."/>
            <person name="Pangilinan J."/>
            <person name="LaButti K."/>
            <person name="Riley R."/>
            <person name="Lipzen A."/>
            <person name="Clum A."/>
            <person name="Drula E."/>
            <person name="Henrissat B."/>
            <person name="Kohler A."/>
            <person name="Grigoriev I.V."/>
            <person name="Martin F.M."/>
            <person name="Hacquard S."/>
        </authorList>
    </citation>
    <scope>NUCLEOTIDE SEQUENCE</scope>
    <source>
        <strain evidence="5">MPI-CAGE-CH-0235</strain>
    </source>
</reference>
<feature type="compositionally biased region" description="Basic and acidic residues" evidence="4">
    <location>
        <begin position="121"/>
        <end position="135"/>
    </location>
</feature>
<dbReference type="OrthoDB" id="20872at2759"/>
<feature type="region of interest" description="Disordered" evidence="4">
    <location>
        <begin position="107"/>
        <end position="135"/>
    </location>
</feature>
<evidence type="ECO:0000256" key="4">
    <source>
        <dbReference type="SAM" id="MobiDB-lite"/>
    </source>
</evidence>
<evidence type="ECO:0000256" key="2">
    <source>
        <dbReference type="ARBA" id="ARBA00023043"/>
    </source>
</evidence>
<dbReference type="EMBL" id="JAGPNK010000015">
    <property type="protein sequence ID" value="KAH7308569.1"/>
    <property type="molecule type" value="Genomic_DNA"/>
</dbReference>
<dbReference type="AlphaFoldDB" id="A0A8K0WLC7"/>
<keyword evidence="6" id="KW-1185">Reference proteome</keyword>
<proteinExistence type="predicted"/>
<dbReference type="SMART" id="SM00248">
    <property type="entry name" value="ANK"/>
    <property type="match status" value="7"/>
</dbReference>